<organism evidence="3">
    <name type="scientific">Naegleria gruberi</name>
    <name type="common">Amoeba</name>
    <dbReference type="NCBI Taxonomy" id="5762"/>
    <lineage>
        <taxon>Eukaryota</taxon>
        <taxon>Discoba</taxon>
        <taxon>Heterolobosea</taxon>
        <taxon>Tetramitia</taxon>
        <taxon>Eutetramitia</taxon>
        <taxon>Vahlkampfiidae</taxon>
        <taxon>Naegleria</taxon>
    </lineage>
</organism>
<dbReference type="RefSeq" id="XP_002683565.1">
    <property type="nucleotide sequence ID" value="XM_002683519.1"/>
</dbReference>
<protein>
    <submittedName>
        <fullName evidence="2">Predicted protein</fullName>
    </submittedName>
</protein>
<accession>D2UYM7</accession>
<feature type="region of interest" description="Disordered" evidence="1">
    <location>
        <begin position="1"/>
        <end position="22"/>
    </location>
</feature>
<dbReference type="EMBL" id="GG738845">
    <property type="protein sequence ID" value="EFC50821.1"/>
    <property type="molecule type" value="Genomic_DNA"/>
</dbReference>
<proteinExistence type="predicted"/>
<dbReference type="GeneID" id="8859244"/>
<dbReference type="AlphaFoldDB" id="D2UYM7"/>
<dbReference type="VEuPathDB" id="AmoebaDB:NAEGRDRAFT_28998"/>
<gene>
    <name evidence="2" type="ORF">NAEGRDRAFT_28998</name>
</gene>
<dbReference type="KEGG" id="ngr:NAEGRDRAFT_28998"/>
<keyword evidence="3" id="KW-1185">Reference proteome</keyword>
<reference evidence="2 3" key="1">
    <citation type="journal article" date="2010" name="Cell">
        <title>The genome of Naegleria gruberi illuminates early eukaryotic versatility.</title>
        <authorList>
            <person name="Fritz-Laylin L.K."/>
            <person name="Prochnik S.E."/>
            <person name="Ginger M.L."/>
            <person name="Dacks J.B."/>
            <person name="Carpenter M.L."/>
            <person name="Field M.C."/>
            <person name="Kuo A."/>
            <person name="Paredez A."/>
            <person name="Chapman J."/>
            <person name="Pham J."/>
            <person name="Shu S."/>
            <person name="Neupane R."/>
            <person name="Cipriano M."/>
            <person name="Mancuso J."/>
            <person name="Tu H."/>
            <person name="Salamov A."/>
            <person name="Lindquist E."/>
            <person name="Shapiro H."/>
            <person name="Lucas S."/>
            <person name="Grigoriev I.V."/>
            <person name="Cande W.Z."/>
            <person name="Fulton C."/>
            <person name="Rokhsar D.S."/>
            <person name="Dawson S.C."/>
        </authorList>
    </citation>
    <scope>NUCLEOTIDE SEQUENCE [LARGE SCALE GENOMIC DNA]</scope>
    <source>
        <strain evidence="2 3">NEG-M</strain>
    </source>
</reference>
<evidence type="ECO:0000313" key="3">
    <source>
        <dbReference type="Proteomes" id="UP000006671"/>
    </source>
</evidence>
<dbReference type="InParanoid" id="D2UYM7"/>
<dbReference type="OMA" id="MRDWVMP"/>
<name>D2UYM7_NAEGR</name>
<evidence type="ECO:0000256" key="1">
    <source>
        <dbReference type="SAM" id="MobiDB-lite"/>
    </source>
</evidence>
<dbReference type="OrthoDB" id="10257870at2759"/>
<dbReference type="Proteomes" id="UP000006671">
    <property type="component" value="Unassembled WGS sequence"/>
</dbReference>
<sequence>MSSDTSSSTQEHHQQQQPKSGVDFLRNLRTYTTQQQALPAEYHFDQNTPPPEYLELDEQDNNRILEKSMNLVGRVYIGCLGLGAVQGAYHGLRFGQGGSLKVRFNAVLNHSLARSLKLANSVAAAMLFYNFVDIGMNYLGKVPENDEDKKNREEKEAQDNISNLSTFNFNENGELANEEEGVEVYDEMKNPPINALFAGMLAGMLYRTPSPFKKIVRSGFIGASIAVAHSIHVGRFDPFTPLENSTWMRDWVMPIYDRVAPERFTTLFREIKSPNGTNLYPKIETLISSFNKFSERATPTLDLTSTTTTEQVNENQEK</sequence>
<evidence type="ECO:0000313" key="2">
    <source>
        <dbReference type="EMBL" id="EFC50821.1"/>
    </source>
</evidence>